<reference evidence="1 2" key="1">
    <citation type="journal article" date="2016" name="Nat. Commun.">
        <title>Thousands of microbial genomes shed light on interconnected biogeochemical processes in an aquifer system.</title>
        <authorList>
            <person name="Anantharaman K."/>
            <person name="Brown C.T."/>
            <person name="Hug L.A."/>
            <person name="Sharon I."/>
            <person name="Castelle C.J."/>
            <person name="Probst A.J."/>
            <person name="Thomas B.C."/>
            <person name="Singh A."/>
            <person name="Wilkins M.J."/>
            <person name="Karaoz U."/>
            <person name="Brodie E.L."/>
            <person name="Williams K.H."/>
            <person name="Hubbard S.S."/>
            <person name="Banfield J.F."/>
        </authorList>
    </citation>
    <scope>NUCLEOTIDE SEQUENCE [LARGE SCALE GENOMIC DNA]</scope>
</reference>
<organism evidence="1 2">
    <name type="scientific">Candidatus Falkowbacteria bacterium RIFOXYC2_FULL_47_12</name>
    <dbReference type="NCBI Taxonomy" id="1798004"/>
    <lineage>
        <taxon>Bacteria</taxon>
        <taxon>Candidatus Falkowiibacteriota</taxon>
    </lineage>
</organism>
<name>A0A1F5TLG2_9BACT</name>
<proteinExistence type="predicted"/>
<accession>A0A1F5TLG2</accession>
<evidence type="ECO:0000313" key="1">
    <source>
        <dbReference type="EMBL" id="OGF39792.1"/>
    </source>
</evidence>
<protein>
    <submittedName>
        <fullName evidence="1">Uncharacterized protein</fullName>
    </submittedName>
</protein>
<dbReference type="AlphaFoldDB" id="A0A1F5TLG2"/>
<evidence type="ECO:0000313" key="2">
    <source>
        <dbReference type="Proteomes" id="UP000177939"/>
    </source>
</evidence>
<comment type="caution">
    <text evidence="1">The sequence shown here is derived from an EMBL/GenBank/DDBJ whole genome shotgun (WGS) entry which is preliminary data.</text>
</comment>
<gene>
    <name evidence="1" type="ORF">A2477_01320</name>
</gene>
<sequence>MSYFSVKATKKSKPELRELQNALRDLKILIAIETIMHLYALKNEHGTVCIIVSDSIESAQNIIELCPLYRHFQWDIDPFDDQPSNIGNYFDIITEGDVLESLEMEIEVLTNAIAVH</sequence>
<dbReference type="EMBL" id="MFGL01000037">
    <property type="protein sequence ID" value="OGF39792.1"/>
    <property type="molecule type" value="Genomic_DNA"/>
</dbReference>
<dbReference type="Proteomes" id="UP000177939">
    <property type="component" value="Unassembled WGS sequence"/>
</dbReference>